<evidence type="ECO:0000256" key="3">
    <source>
        <dbReference type="SAM" id="SignalP"/>
    </source>
</evidence>
<dbReference type="PROSITE" id="PS00626">
    <property type="entry name" value="RCC1_2"/>
    <property type="match status" value="2"/>
</dbReference>
<dbReference type="PROSITE" id="PS50012">
    <property type="entry name" value="RCC1_3"/>
    <property type="match status" value="7"/>
</dbReference>
<evidence type="ECO:0000256" key="1">
    <source>
        <dbReference type="ARBA" id="ARBA00022658"/>
    </source>
</evidence>
<organism evidence="5 6">
    <name type="scientific">Duganella fentianensis</name>
    <dbReference type="NCBI Taxonomy" id="2692177"/>
    <lineage>
        <taxon>Bacteria</taxon>
        <taxon>Pseudomonadati</taxon>
        <taxon>Pseudomonadota</taxon>
        <taxon>Betaproteobacteria</taxon>
        <taxon>Burkholderiales</taxon>
        <taxon>Oxalobacteraceae</taxon>
        <taxon>Telluria group</taxon>
        <taxon>Duganella</taxon>
    </lineage>
</organism>
<dbReference type="PANTHER" id="PTHR45982:SF1">
    <property type="entry name" value="REGULATOR OF CHROMOSOME CONDENSATION"/>
    <property type="match status" value="1"/>
</dbReference>
<dbReference type="PRINTS" id="PR00633">
    <property type="entry name" value="RCCNDNSATION"/>
</dbReference>
<evidence type="ECO:0000259" key="4">
    <source>
        <dbReference type="Pfam" id="PF25390"/>
    </source>
</evidence>
<evidence type="ECO:0000313" key="5">
    <source>
        <dbReference type="EMBL" id="MYN46104.1"/>
    </source>
</evidence>
<dbReference type="PANTHER" id="PTHR45982">
    <property type="entry name" value="REGULATOR OF CHROMOSOME CONDENSATION"/>
    <property type="match status" value="1"/>
</dbReference>
<comment type="caution">
    <text evidence="5">The sequence shown here is derived from an EMBL/GenBank/DDBJ whole genome shotgun (WGS) entry which is preliminary data.</text>
</comment>
<name>A0A845HXI3_9BURK</name>
<keyword evidence="2" id="KW-0677">Repeat</keyword>
<dbReference type="PROSITE" id="PS51257">
    <property type="entry name" value="PROKAR_LIPOPROTEIN"/>
    <property type="match status" value="1"/>
</dbReference>
<feature type="signal peptide" evidence="3">
    <location>
        <begin position="1"/>
        <end position="21"/>
    </location>
</feature>
<dbReference type="EMBL" id="WWCL01000003">
    <property type="protein sequence ID" value="MYN46104.1"/>
    <property type="molecule type" value="Genomic_DNA"/>
</dbReference>
<dbReference type="Gene3D" id="2.130.10.30">
    <property type="entry name" value="Regulator of chromosome condensation 1/beta-lactamase-inhibitor protein II"/>
    <property type="match status" value="2"/>
</dbReference>
<evidence type="ECO:0000313" key="6">
    <source>
        <dbReference type="Proteomes" id="UP000444316"/>
    </source>
</evidence>
<gene>
    <name evidence="5" type="ORF">GTP23_13710</name>
</gene>
<feature type="domain" description="RCC1-like" evidence="4">
    <location>
        <begin position="87"/>
        <end position="382"/>
    </location>
</feature>
<keyword evidence="1" id="KW-0344">Guanine-nucleotide releasing factor</keyword>
<keyword evidence="3" id="KW-0732">Signal</keyword>
<protein>
    <recommendedName>
        <fullName evidence="4">RCC1-like domain-containing protein</fullName>
    </recommendedName>
</protein>
<accession>A0A845HXI3</accession>
<dbReference type="AlphaFoldDB" id="A0A845HXI3"/>
<reference evidence="5" key="1">
    <citation type="submission" date="2019-12" db="EMBL/GenBank/DDBJ databases">
        <title>Novel species isolated from a subtropical stream in China.</title>
        <authorList>
            <person name="Lu H."/>
        </authorList>
    </citation>
    <scope>NUCLEOTIDE SEQUENCE [LARGE SCALE GENOMIC DNA]</scope>
    <source>
        <strain evidence="5">FT93W</strain>
    </source>
</reference>
<dbReference type="SUPFAM" id="SSF50985">
    <property type="entry name" value="RCC1/BLIP-II"/>
    <property type="match status" value="2"/>
</dbReference>
<dbReference type="Pfam" id="PF25390">
    <property type="entry name" value="WD40_RLD"/>
    <property type="match status" value="1"/>
</dbReference>
<dbReference type="InterPro" id="IPR009091">
    <property type="entry name" value="RCC1/BLIP-II"/>
</dbReference>
<dbReference type="GO" id="GO:0005085">
    <property type="term" value="F:guanyl-nucleotide exchange factor activity"/>
    <property type="evidence" value="ECO:0007669"/>
    <property type="project" value="TreeGrafter"/>
</dbReference>
<sequence>MKKFCKTYLLLPLLGVLAACGGGGGGSSTPAPAVLKSIAVTAPSSTMPVGTTMQLTATGTYSDNSTKVLNTATGLVWAFKGTGAVASIFSSGSVTAKAVGSDTFTATQDGITGSITLSVIAPWANVVAGGYQTLARKADGSLYAWGSNIRGQLGDSTTIDRNVPVQVSGGSLLWKQIAVGEQFVVALRSDGTIWSWGFNQNGRLGDGTTVDHAIPTKIGKDTDWAYVAAGKGHAFAIKTTGVMYAWGRNFNGQLGDGTTIDRLVPTKITSPTTGGWLAVSAGDTHTLAITKDTLNLYGWGGNANGQVGNGGQVDVNAPAKIGSSTWASVSAGGSHSLAVRADGSMYGWGYNLSGQVGNNGSASVNAPVQISTATNWAMVSAGAAHSMAVTREGQLWGWGSNTESQLGNGGPDISAPAQIGTASNWISVTAGNAHTFGLRSDNTLWGWGRNVEGQLGKGDNTQAPVPVSIP</sequence>
<dbReference type="InterPro" id="IPR058923">
    <property type="entry name" value="RCC1-like_dom"/>
</dbReference>
<dbReference type="InterPro" id="IPR051553">
    <property type="entry name" value="Ran_GTPase-activating"/>
</dbReference>
<dbReference type="Pfam" id="PF00415">
    <property type="entry name" value="RCC1"/>
    <property type="match status" value="2"/>
</dbReference>
<evidence type="ECO:0000256" key="2">
    <source>
        <dbReference type="ARBA" id="ARBA00022737"/>
    </source>
</evidence>
<dbReference type="InterPro" id="IPR000408">
    <property type="entry name" value="Reg_chr_condens"/>
</dbReference>
<proteinExistence type="predicted"/>
<feature type="chain" id="PRO_5032808842" description="RCC1-like domain-containing protein" evidence="3">
    <location>
        <begin position="22"/>
        <end position="470"/>
    </location>
</feature>
<keyword evidence="6" id="KW-1185">Reference proteome</keyword>
<dbReference type="GO" id="GO:0005737">
    <property type="term" value="C:cytoplasm"/>
    <property type="evidence" value="ECO:0007669"/>
    <property type="project" value="TreeGrafter"/>
</dbReference>
<dbReference type="RefSeq" id="WP_161035700.1">
    <property type="nucleotide sequence ID" value="NZ_WWCL01000003.1"/>
</dbReference>
<dbReference type="Proteomes" id="UP000444316">
    <property type="component" value="Unassembled WGS sequence"/>
</dbReference>